<evidence type="ECO:0000313" key="6">
    <source>
        <dbReference type="WBParaSite" id="PSAMB.scaffold650size51652.g7710.t1"/>
    </source>
</evidence>
<feature type="domain" description="EGF-like" evidence="4">
    <location>
        <begin position="204"/>
        <end position="240"/>
    </location>
</feature>
<dbReference type="Proteomes" id="UP000887566">
    <property type="component" value="Unplaced"/>
</dbReference>
<feature type="compositionally biased region" description="Low complexity" evidence="2">
    <location>
        <begin position="426"/>
        <end position="448"/>
    </location>
</feature>
<dbReference type="PROSITE" id="PS00022">
    <property type="entry name" value="EGF_1"/>
    <property type="match status" value="1"/>
</dbReference>
<feature type="disulfide bond" evidence="1">
    <location>
        <begin position="230"/>
        <end position="239"/>
    </location>
</feature>
<dbReference type="PROSITE" id="PS50026">
    <property type="entry name" value="EGF_3"/>
    <property type="match status" value="1"/>
</dbReference>
<feature type="compositionally biased region" description="Low complexity" evidence="2">
    <location>
        <begin position="455"/>
        <end position="472"/>
    </location>
</feature>
<sequence>MRILSALLLFTAVSAQLLPPDLDLTVHEGSGQDTDSGGVPPTPSDTSASAADADKERRPTDDELIDGIFWPNYDITSQPILFFNNVRSGFEMAESRARHANKSRLEFVCYNEEEVVCLTEEMTQGDYRLRMVLVVDQAVVQSLNITFAVVVHEGNTTTGTDAGSIYKHKNYTTRFVAISDSGENEATTPTELLTNSTASEAPQLPAECPCKNGGMCKLSNTNPPENYCECTVDFFGAHCETKKETITMLTLVTTEPAVNQSSAPHFEQDAYDVVVPEGKNNEASTAAIIKYMSSASGSRQPNFTITSDTLEWFEIGGILQIPNEEKLVYAITLKLRAGIEVNRTQSGITDGLYSFALEASEPPYLTVAPISAEILSLDTKAQTSTVASSASTASEELQTTAEVEGESSTAEVDAVSSTIEVEEESSAATSTSPTEEEATSSAIETLETITEEVPTESTATPTPASTEISTATGTFSFTVPSDLEIGSEPGLSIDISGEKNGRIMVSEGLNQDDYVPEFKVIVNLMDKSKQVSNCVPTVIKKTFYVLKSERI</sequence>
<dbReference type="InterPro" id="IPR000742">
    <property type="entry name" value="EGF"/>
</dbReference>
<name>A0A914X3K4_9BILA</name>
<evidence type="ECO:0000259" key="4">
    <source>
        <dbReference type="PROSITE" id="PS50026"/>
    </source>
</evidence>
<feature type="signal peptide" evidence="3">
    <location>
        <begin position="1"/>
        <end position="15"/>
    </location>
</feature>
<reference evidence="6" key="1">
    <citation type="submission" date="2022-11" db="UniProtKB">
        <authorList>
            <consortium name="WormBaseParasite"/>
        </authorList>
    </citation>
    <scope>IDENTIFICATION</scope>
</reference>
<feature type="region of interest" description="Disordered" evidence="2">
    <location>
        <begin position="24"/>
        <end position="60"/>
    </location>
</feature>
<protein>
    <submittedName>
        <fullName evidence="6">EGF-like domain-containing protein</fullName>
    </submittedName>
</protein>
<comment type="caution">
    <text evidence="1">Lacks conserved residue(s) required for the propagation of feature annotation.</text>
</comment>
<evidence type="ECO:0000256" key="3">
    <source>
        <dbReference type="SAM" id="SignalP"/>
    </source>
</evidence>
<dbReference type="SUPFAM" id="SSF57196">
    <property type="entry name" value="EGF/Laminin"/>
    <property type="match status" value="1"/>
</dbReference>
<keyword evidence="3" id="KW-0732">Signal</keyword>
<evidence type="ECO:0000256" key="1">
    <source>
        <dbReference type="PROSITE-ProRule" id="PRU00076"/>
    </source>
</evidence>
<dbReference type="CDD" id="cd00054">
    <property type="entry name" value="EGF_CA"/>
    <property type="match status" value="1"/>
</dbReference>
<feature type="compositionally biased region" description="Low complexity" evidence="2">
    <location>
        <begin position="387"/>
        <end position="402"/>
    </location>
</feature>
<evidence type="ECO:0000256" key="2">
    <source>
        <dbReference type="SAM" id="MobiDB-lite"/>
    </source>
</evidence>
<accession>A0A914X3K4</accession>
<proteinExistence type="predicted"/>
<organism evidence="5 6">
    <name type="scientific">Plectus sambesii</name>
    <dbReference type="NCBI Taxonomy" id="2011161"/>
    <lineage>
        <taxon>Eukaryota</taxon>
        <taxon>Metazoa</taxon>
        <taxon>Ecdysozoa</taxon>
        <taxon>Nematoda</taxon>
        <taxon>Chromadorea</taxon>
        <taxon>Plectida</taxon>
        <taxon>Plectina</taxon>
        <taxon>Plectoidea</taxon>
        <taxon>Plectidae</taxon>
        <taxon>Plectus</taxon>
    </lineage>
</organism>
<dbReference type="AlphaFoldDB" id="A0A914X3K4"/>
<keyword evidence="1" id="KW-0245">EGF-like domain</keyword>
<dbReference type="Gene3D" id="2.10.25.10">
    <property type="entry name" value="Laminin"/>
    <property type="match status" value="1"/>
</dbReference>
<feature type="region of interest" description="Disordered" evidence="2">
    <location>
        <begin position="387"/>
        <end position="473"/>
    </location>
</feature>
<dbReference type="WBParaSite" id="PSAMB.scaffold650size51652.g7710.t1">
    <property type="protein sequence ID" value="PSAMB.scaffold650size51652.g7710.t1"/>
    <property type="gene ID" value="PSAMB.scaffold650size51652.g7710"/>
</dbReference>
<keyword evidence="5" id="KW-1185">Reference proteome</keyword>
<feature type="chain" id="PRO_5036788446" evidence="3">
    <location>
        <begin position="16"/>
        <end position="551"/>
    </location>
</feature>
<keyword evidence="1" id="KW-1015">Disulfide bond</keyword>
<evidence type="ECO:0000313" key="5">
    <source>
        <dbReference type="Proteomes" id="UP000887566"/>
    </source>
</evidence>